<dbReference type="NCBIfam" id="TIGR00199">
    <property type="entry name" value="PncC_domain"/>
    <property type="match status" value="1"/>
</dbReference>
<dbReference type="CDD" id="cd00885">
    <property type="entry name" value="cinA"/>
    <property type="match status" value="1"/>
</dbReference>
<comment type="similarity">
    <text evidence="1">Belongs to the CinA family.</text>
</comment>
<comment type="caution">
    <text evidence="3">The sequence shown here is derived from an EMBL/GenBank/DDBJ whole genome shotgun (WGS) entry which is preliminary data.</text>
</comment>
<reference evidence="3 4" key="1">
    <citation type="submission" date="2017-07" db="EMBL/GenBank/DDBJ databases">
        <title>Leptospira spp. isolated from tropical soils.</title>
        <authorList>
            <person name="Thibeaux R."/>
            <person name="Iraola G."/>
            <person name="Ferres I."/>
            <person name="Bierque E."/>
            <person name="Girault D."/>
            <person name="Soupe-Gilbert M.-E."/>
            <person name="Picardeau M."/>
            <person name="Goarant C."/>
        </authorList>
    </citation>
    <scope>NUCLEOTIDE SEQUENCE [LARGE SCALE GENOMIC DNA]</scope>
    <source>
        <strain evidence="3 4">MCA1-C-A1</strain>
    </source>
</reference>
<evidence type="ECO:0000256" key="1">
    <source>
        <dbReference type="HAMAP-Rule" id="MF_00226"/>
    </source>
</evidence>
<evidence type="ECO:0000259" key="2">
    <source>
        <dbReference type="SMART" id="SM00852"/>
    </source>
</evidence>
<dbReference type="Gene3D" id="3.90.950.20">
    <property type="entry name" value="CinA-like"/>
    <property type="match status" value="1"/>
</dbReference>
<dbReference type="NCBIfam" id="TIGR00200">
    <property type="entry name" value="cinA_nterm"/>
    <property type="match status" value="1"/>
</dbReference>
<dbReference type="InterPro" id="IPR001453">
    <property type="entry name" value="MoaB/Mog_dom"/>
</dbReference>
<dbReference type="SUPFAM" id="SSF142433">
    <property type="entry name" value="CinA-like"/>
    <property type="match status" value="1"/>
</dbReference>
<dbReference type="PANTHER" id="PTHR13939:SF0">
    <property type="entry name" value="NMN AMIDOHYDROLASE-LIKE PROTEIN YFAY"/>
    <property type="match status" value="1"/>
</dbReference>
<sequence length="418" mass="45583">MNSPRVIVISTGSELTAGRSQDTNSSWIANELFGLGYSTEKFLVLPDDPKLIREELKNLAAGASKENPVLLVMTGGLGPTEDDYTLEVVCELTSSKAVLNEKAHDRLQALYRLRGKGFQEALTTALRQVSIPSNSTVLNNSVGIAPGFWSELQSGAYLACMPGVPSEMVAMFKEELVPLIQKQFHSGELYSDFLFIWGMSESLFQQEFIEGIEALKNGKAVWGVAAKKGFIRVTYQSQNKNLVEDLIQKTKEKYGGLCTGDLFEEFPKLLAERKLTIGTIESCTGGLVAKILTDRAGSSDYFLGSIVSYSNLIKENIVGVKRETLEAHGAVSEETATEMADNGAKLLGTDLAISITGIAGPGGGTPTKKVGTVFIGTHIKGEKTEVKELFLPFKRELFREVVAATSLYLMYNRLRKLV</sequence>
<gene>
    <name evidence="3" type="ORF">CH357_12235</name>
</gene>
<dbReference type="Gene3D" id="3.40.980.10">
    <property type="entry name" value="MoaB/Mog-like domain"/>
    <property type="match status" value="1"/>
</dbReference>
<dbReference type="RefSeq" id="WP_100707063.1">
    <property type="nucleotide sequence ID" value="NZ_NPDL01000005.1"/>
</dbReference>
<dbReference type="PANTHER" id="PTHR13939">
    <property type="entry name" value="NICOTINAMIDE-NUCLEOTIDE AMIDOHYDROLASE PNCC"/>
    <property type="match status" value="1"/>
</dbReference>
<accession>A0A2M9XBB4</accession>
<dbReference type="HAMAP" id="MF_00226_B">
    <property type="entry name" value="CinA_B"/>
    <property type="match status" value="1"/>
</dbReference>
<dbReference type="EMBL" id="NPDN01000006">
    <property type="protein sequence ID" value="PJZ24983.1"/>
    <property type="molecule type" value="Genomic_DNA"/>
</dbReference>
<evidence type="ECO:0000313" key="3">
    <source>
        <dbReference type="EMBL" id="PJZ24983.1"/>
    </source>
</evidence>
<proteinExistence type="inferred from homology"/>
<dbReference type="SUPFAM" id="SSF53218">
    <property type="entry name" value="Molybdenum cofactor biosynthesis proteins"/>
    <property type="match status" value="1"/>
</dbReference>
<protein>
    <recommendedName>
        <fullName evidence="1">CinA-like protein</fullName>
    </recommendedName>
</protein>
<name>A0A2M9XBB4_9LEPT</name>
<dbReference type="SMART" id="SM00852">
    <property type="entry name" value="MoCF_biosynth"/>
    <property type="match status" value="1"/>
</dbReference>
<dbReference type="Pfam" id="PF00994">
    <property type="entry name" value="MoCF_biosynth"/>
    <property type="match status" value="1"/>
</dbReference>
<dbReference type="InterPro" id="IPR036425">
    <property type="entry name" value="MoaB/Mog-like_dom_sf"/>
</dbReference>
<dbReference type="OrthoDB" id="9801454at2"/>
<dbReference type="PIRSF" id="PIRSF006728">
    <property type="entry name" value="CinA"/>
    <property type="match status" value="1"/>
</dbReference>
<dbReference type="Pfam" id="PF02464">
    <property type="entry name" value="CinA"/>
    <property type="match status" value="1"/>
</dbReference>
<dbReference type="InterPro" id="IPR050101">
    <property type="entry name" value="CinA"/>
</dbReference>
<keyword evidence="4" id="KW-1185">Reference proteome</keyword>
<dbReference type="Proteomes" id="UP000232196">
    <property type="component" value="Unassembled WGS sequence"/>
</dbReference>
<dbReference type="InterPro" id="IPR036653">
    <property type="entry name" value="CinA-like_C"/>
</dbReference>
<dbReference type="InterPro" id="IPR008136">
    <property type="entry name" value="CinA_C"/>
</dbReference>
<dbReference type="AlphaFoldDB" id="A0A2M9XBB4"/>
<dbReference type="InterPro" id="IPR008135">
    <property type="entry name" value="Competence-induced_CinA"/>
</dbReference>
<organism evidence="3 4">
    <name type="scientific">Leptospira hartskeerlii</name>
    <dbReference type="NCBI Taxonomy" id="2023177"/>
    <lineage>
        <taxon>Bacteria</taxon>
        <taxon>Pseudomonadati</taxon>
        <taxon>Spirochaetota</taxon>
        <taxon>Spirochaetia</taxon>
        <taxon>Leptospirales</taxon>
        <taxon>Leptospiraceae</taxon>
        <taxon>Leptospira</taxon>
    </lineage>
</organism>
<evidence type="ECO:0000313" key="4">
    <source>
        <dbReference type="Proteomes" id="UP000232196"/>
    </source>
</evidence>
<feature type="domain" description="MoaB/Mog" evidence="2">
    <location>
        <begin position="7"/>
        <end position="183"/>
    </location>
</feature>